<name>A0AAV1WU63_LUPLU</name>
<dbReference type="GO" id="GO:0004089">
    <property type="term" value="F:carbonate dehydratase activity"/>
    <property type="evidence" value="ECO:0007669"/>
    <property type="project" value="UniProtKB-UniRule"/>
</dbReference>
<feature type="binding site" evidence="2">
    <location>
        <position position="102"/>
    </location>
    <ligand>
        <name>Zn(2+)</name>
        <dbReference type="ChEBI" id="CHEBI:29105"/>
    </ligand>
</feature>
<dbReference type="EMBL" id="CAXHTB010000009">
    <property type="protein sequence ID" value="CAL0312975.1"/>
    <property type="molecule type" value="Genomic_DNA"/>
</dbReference>
<reference evidence="5 6" key="1">
    <citation type="submission" date="2024-03" db="EMBL/GenBank/DDBJ databases">
        <authorList>
            <person name="Martinez-Hernandez J."/>
        </authorList>
    </citation>
    <scope>NUCLEOTIDE SEQUENCE [LARGE SCALE GENOMIC DNA]</scope>
</reference>
<keyword evidence="4" id="KW-0812">Transmembrane</keyword>
<accession>A0AAV1WU63</accession>
<dbReference type="InterPro" id="IPR001765">
    <property type="entry name" value="Carbonic_anhydrase"/>
</dbReference>
<protein>
    <recommendedName>
        <fullName evidence="3">Carbonic anhydrase</fullName>
        <ecNumber evidence="3">4.2.1.1</ecNumber>
    </recommendedName>
    <alternativeName>
        <fullName evidence="3">Carbonate dehydratase</fullName>
    </alternativeName>
</protein>
<evidence type="ECO:0000256" key="1">
    <source>
        <dbReference type="ARBA" id="ARBA00006217"/>
    </source>
</evidence>
<dbReference type="Gene3D" id="3.40.1050.10">
    <property type="entry name" value="Carbonic anhydrase"/>
    <property type="match status" value="1"/>
</dbReference>
<evidence type="ECO:0000256" key="3">
    <source>
        <dbReference type="RuleBase" id="RU003956"/>
    </source>
</evidence>
<evidence type="ECO:0000313" key="6">
    <source>
        <dbReference type="Proteomes" id="UP001497480"/>
    </source>
</evidence>
<comment type="cofactor">
    <cofactor evidence="2">
        <name>Zn(2+)</name>
        <dbReference type="ChEBI" id="CHEBI:29105"/>
    </cofactor>
    <text evidence="2">Binds 1 zinc ion per subunit.</text>
</comment>
<dbReference type="GO" id="GO:0008270">
    <property type="term" value="F:zinc ion binding"/>
    <property type="evidence" value="ECO:0007669"/>
    <property type="project" value="UniProtKB-UniRule"/>
</dbReference>
<dbReference type="InterPro" id="IPR036874">
    <property type="entry name" value="Carbonic_anhydrase_sf"/>
</dbReference>
<dbReference type="Pfam" id="PF00484">
    <property type="entry name" value="Pro_CA"/>
    <property type="match status" value="1"/>
</dbReference>
<keyword evidence="2 3" id="KW-0862">Zinc</keyword>
<proteinExistence type="inferred from homology"/>
<comment type="similarity">
    <text evidence="1 3">Belongs to the beta-class carbonic anhydrase family.</text>
</comment>
<comment type="function">
    <text evidence="3">Reversible hydration of carbon dioxide.</text>
</comment>
<dbReference type="SUPFAM" id="SSF53056">
    <property type="entry name" value="beta-carbonic anhydrase, cab"/>
    <property type="match status" value="1"/>
</dbReference>
<dbReference type="EC" id="4.2.1.1" evidence="3"/>
<keyword evidence="3" id="KW-0456">Lyase</keyword>
<organism evidence="5 6">
    <name type="scientific">Lupinus luteus</name>
    <name type="common">European yellow lupine</name>
    <dbReference type="NCBI Taxonomy" id="3873"/>
    <lineage>
        <taxon>Eukaryota</taxon>
        <taxon>Viridiplantae</taxon>
        <taxon>Streptophyta</taxon>
        <taxon>Embryophyta</taxon>
        <taxon>Tracheophyta</taxon>
        <taxon>Spermatophyta</taxon>
        <taxon>Magnoliopsida</taxon>
        <taxon>eudicotyledons</taxon>
        <taxon>Gunneridae</taxon>
        <taxon>Pentapetalae</taxon>
        <taxon>rosids</taxon>
        <taxon>fabids</taxon>
        <taxon>Fabales</taxon>
        <taxon>Fabaceae</taxon>
        <taxon>Papilionoideae</taxon>
        <taxon>50 kb inversion clade</taxon>
        <taxon>genistoids sensu lato</taxon>
        <taxon>core genistoids</taxon>
        <taxon>Genisteae</taxon>
        <taxon>Lupinus</taxon>
    </lineage>
</organism>
<comment type="caution">
    <text evidence="5">The sequence shown here is derived from an EMBL/GenBank/DDBJ whole genome shotgun (WGS) entry which is preliminary data.</text>
</comment>
<evidence type="ECO:0000256" key="4">
    <source>
        <dbReference type="SAM" id="Phobius"/>
    </source>
</evidence>
<feature type="transmembrane region" description="Helical" evidence="4">
    <location>
        <begin position="20"/>
        <end position="42"/>
    </location>
</feature>
<dbReference type="AlphaFoldDB" id="A0AAV1WU63"/>
<keyword evidence="4" id="KW-0472">Membrane</keyword>
<gene>
    <name evidence="5" type="ORF">LLUT_LOCUS14035</name>
</gene>
<dbReference type="PANTHER" id="PTHR11002:SF56">
    <property type="entry name" value="BETA CARBONIC ANHYDRASE 2, CHLOROPLASTIC"/>
    <property type="match status" value="1"/>
</dbReference>
<comment type="catalytic activity">
    <reaction evidence="3">
        <text>hydrogencarbonate + H(+) = CO2 + H2O</text>
        <dbReference type="Rhea" id="RHEA:10748"/>
        <dbReference type="ChEBI" id="CHEBI:15377"/>
        <dbReference type="ChEBI" id="CHEBI:15378"/>
        <dbReference type="ChEBI" id="CHEBI:16526"/>
        <dbReference type="ChEBI" id="CHEBI:17544"/>
        <dbReference type="EC" id="4.2.1.1"/>
    </reaction>
</comment>
<dbReference type="Proteomes" id="UP001497480">
    <property type="component" value="Unassembled WGS sequence"/>
</dbReference>
<evidence type="ECO:0000256" key="2">
    <source>
        <dbReference type="PIRSR" id="PIRSR601765-1"/>
    </source>
</evidence>
<evidence type="ECO:0000313" key="5">
    <source>
        <dbReference type="EMBL" id="CAL0312975.1"/>
    </source>
</evidence>
<keyword evidence="4" id="KW-1133">Transmembrane helix</keyword>
<keyword evidence="6" id="KW-1185">Reference proteome</keyword>
<dbReference type="PANTHER" id="PTHR11002">
    <property type="entry name" value="CARBONIC ANHYDRASE"/>
    <property type="match status" value="1"/>
</dbReference>
<sequence length="134" mass="15356">MDINNNLILSQPVTPIKPLIGSILVIAPLMCLPDLKFAIFLLNKWRILVQVLQSWRKHYRCLISFTWISSKISYTSNHYGDHADPSWLLDSDASYYVTNDFDSRVCPSHVLDFQPGEAFVVRNIASMVPPYDKV</sequence>
<keyword evidence="2" id="KW-0479">Metal-binding</keyword>